<feature type="compositionally biased region" description="Basic and acidic residues" evidence="8">
    <location>
        <begin position="383"/>
        <end position="398"/>
    </location>
</feature>
<dbReference type="OrthoDB" id="27823at2759"/>
<dbReference type="Proteomes" id="UP000002258">
    <property type="component" value="Chromosome 4"/>
</dbReference>
<dbReference type="RefSeq" id="XP_001384310.2">
    <property type="nucleotide sequence ID" value="XM_001384273.1"/>
</dbReference>
<keyword evidence="4" id="KW-0597">Phosphoprotein</keyword>
<protein>
    <submittedName>
        <fullName evidence="11">Uncharacterized protein</fullName>
    </submittedName>
</protein>
<dbReference type="PANTHER" id="PTHR23065">
    <property type="entry name" value="PROLINE-SERINE-THREONINE PHOSPHATASE INTERACTING PROTEIN 1"/>
    <property type="match status" value="1"/>
</dbReference>
<evidence type="ECO:0000256" key="8">
    <source>
        <dbReference type="SAM" id="MobiDB-lite"/>
    </source>
</evidence>
<evidence type="ECO:0000256" key="1">
    <source>
        <dbReference type="ARBA" id="ARBA00004245"/>
    </source>
</evidence>
<dbReference type="PROSITE" id="PS50002">
    <property type="entry name" value="SH3"/>
    <property type="match status" value="1"/>
</dbReference>
<dbReference type="GeneID" id="4838366"/>
<evidence type="ECO:0000256" key="5">
    <source>
        <dbReference type="ARBA" id="ARBA00023212"/>
    </source>
</evidence>
<dbReference type="InParanoid" id="A3LSR6"/>
<proteinExistence type="predicted"/>
<feature type="domain" description="F-BAR" evidence="10">
    <location>
        <begin position="7"/>
        <end position="261"/>
    </location>
</feature>
<dbReference type="PROSITE" id="PS51741">
    <property type="entry name" value="F_BAR"/>
    <property type="match status" value="1"/>
</dbReference>
<feature type="compositionally biased region" description="Polar residues" evidence="8">
    <location>
        <begin position="341"/>
        <end position="352"/>
    </location>
</feature>
<name>A3LSR6_PICST</name>
<dbReference type="InterPro" id="IPR031160">
    <property type="entry name" value="F_BAR_dom"/>
</dbReference>
<feature type="domain" description="SH3" evidence="9">
    <location>
        <begin position="634"/>
        <end position="700"/>
    </location>
</feature>
<dbReference type="eggNOG" id="KOG2398">
    <property type="taxonomic scope" value="Eukaryota"/>
</dbReference>
<evidence type="ECO:0000256" key="2">
    <source>
        <dbReference type="ARBA" id="ARBA00022443"/>
    </source>
</evidence>
<dbReference type="GO" id="GO:0030036">
    <property type="term" value="P:actin cytoskeleton organization"/>
    <property type="evidence" value="ECO:0007669"/>
    <property type="project" value="UniProtKB-ARBA"/>
</dbReference>
<dbReference type="InterPro" id="IPR027267">
    <property type="entry name" value="AH/BAR_dom_sf"/>
</dbReference>
<keyword evidence="3" id="KW-0963">Cytoplasm</keyword>
<dbReference type="GO" id="GO:0009898">
    <property type="term" value="C:cytoplasmic side of plasma membrane"/>
    <property type="evidence" value="ECO:0007669"/>
    <property type="project" value="TreeGrafter"/>
</dbReference>
<dbReference type="SUPFAM" id="SSF50044">
    <property type="entry name" value="SH3-domain"/>
    <property type="match status" value="1"/>
</dbReference>
<dbReference type="InterPro" id="IPR001060">
    <property type="entry name" value="FCH_dom"/>
</dbReference>
<sequence length="702" mass="79944">MRQDQPTAFVNSFWGKNDMGFLAIQTRMRDSIQTLQELLDYYQERMNIEKDYSKRLDKLNSKYIVGTRETGALKKSLDKLMVENKHMVQNNEKFVKSINHINYDKINDFYRIYTKKVNRIESHMSKLIARKNDAFKSLEITKAKYQHDCSQMKSLRLSMQTTWGKELEKHEAKYNKLNSTISASRNNYQLALTNYRELNDFYKKDWAISLQDLYKLEIERIQTCKVNCFNFCNNIATLCVDNDQALDLARSVFAQIQPPKDLSEFSLAYGTGNKIYNEPKFVDFMSGQNESQDKEDYTIANGQDPEPAPILSRSYSTYSQMTTQVANAANKLVPNLPPPGSQNVSRPNTPSPTRKAPTDLAPIDLRHTKTKKSESSGYSSIPDDNKNDVFSINEDKAKFGNSNGSANSNYSSPTNYSSSNYSTGSGNGGKRNWASPRRTEKQLSQFQEQINRKSKELPSLNTNKPRLESEATPVPIMKDFSIDFIAKALEDLNSGGNGDVNQFRRSVRRSQRSEANVIEEQVNRTGTEPNGQYRSASDYVDDHDEVAIRYGSINFSSPAPRSKFSEKLHQQRPKSMIAPLTTSSNEQILGLDSESMKTVVDISNNSRKRHSLSSMPSKSYTNQGQAITPVTKSAFVTKARARYSYKPQQHGELFFKKGWNMYVIHKQEDNWYLCELASNCLDREGVVGLVPGNYLVEGMNVF</sequence>
<dbReference type="PANTHER" id="PTHR23065:SF7">
    <property type="entry name" value="NOSTRIN, ISOFORM H"/>
    <property type="match status" value="1"/>
</dbReference>
<evidence type="ECO:0000313" key="11">
    <source>
        <dbReference type="EMBL" id="ABN66281.2"/>
    </source>
</evidence>
<dbReference type="HOGENOM" id="CLU_380874_0_0_1"/>
<comment type="subcellular location">
    <subcellularLocation>
        <location evidence="1">Cytoplasm</location>
        <location evidence="1">Cytoskeleton</location>
    </subcellularLocation>
</comment>
<dbReference type="SMART" id="SM00055">
    <property type="entry name" value="FCH"/>
    <property type="match status" value="1"/>
</dbReference>
<dbReference type="Pfam" id="PF00611">
    <property type="entry name" value="FCH"/>
    <property type="match status" value="1"/>
</dbReference>
<accession>A3LSR6</accession>
<evidence type="ECO:0000256" key="6">
    <source>
        <dbReference type="PROSITE-ProRule" id="PRU00192"/>
    </source>
</evidence>
<dbReference type="OMA" id="AYHEANQ"/>
<evidence type="ECO:0000256" key="3">
    <source>
        <dbReference type="ARBA" id="ARBA00022490"/>
    </source>
</evidence>
<reference evidence="11 12" key="1">
    <citation type="journal article" date="2007" name="Nat. Biotechnol.">
        <title>Genome sequence of the lignocellulose-bioconverting and xylose-fermenting yeast Pichia stipitis.</title>
        <authorList>
            <person name="Jeffries T.W."/>
            <person name="Grigoriev I.V."/>
            <person name="Grimwood J."/>
            <person name="Laplaza J.M."/>
            <person name="Aerts A."/>
            <person name="Salamov A."/>
            <person name="Schmutz J."/>
            <person name="Lindquist E."/>
            <person name="Dehal P."/>
            <person name="Shapiro H."/>
            <person name="Jin Y.S."/>
            <person name="Passoth V."/>
            <person name="Richardson P.M."/>
        </authorList>
    </citation>
    <scope>NUCLEOTIDE SEQUENCE [LARGE SCALE GENOMIC DNA]</scope>
    <source>
        <strain evidence="12">ATCC 58785 / CBS 6054 / NBRC 10063 / NRRL Y-11545</strain>
    </source>
</reference>
<dbReference type="KEGG" id="pic:PICST_35740"/>
<dbReference type="Gene3D" id="2.30.30.40">
    <property type="entry name" value="SH3 Domains"/>
    <property type="match status" value="1"/>
</dbReference>
<evidence type="ECO:0000313" key="12">
    <source>
        <dbReference type="Proteomes" id="UP000002258"/>
    </source>
</evidence>
<keyword evidence="2 6" id="KW-0728">SH3 domain</keyword>
<gene>
    <name evidence="11" type="ORF">PICST_35740</name>
</gene>
<keyword evidence="12" id="KW-1185">Reference proteome</keyword>
<organism evidence="11 12">
    <name type="scientific">Scheffersomyces stipitis (strain ATCC 58785 / CBS 6054 / NBRC 10063 / NRRL Y-11545)</name>
    <name type="common">Yeast</name>
    <name type="synonym">Pichia stipitis</name>
    <dbReference type="NCBI Taxonomy" id="322104"/>
    <lineage>
        <taxon>Eukaryota</taxon>
        <taxon>Fungi</taxon>
        <taxon>Dikarya</taxon>
        <taxon>Ascomycota</taxon>
        <taxon>Saccharomycotina</taxon>
        <taxon>Pichiomycetes</taxon>
        <taxon>Debaryomycetaceae</taxon>
        <taxon>Scheffersomyces</taxon>
    </lineage>
</organism>
<dbReference type="GO" id="GO:0005543">
    <property type="term" value="F:phospholipid binding"/>
    <property type="evidence" value="ECO:0007669"/>
    <property type="project" value="TreeGrafter"/>
</dbReference>
<dbReference type="GO" id="GO:0120104">
    <property type="term" value="C:mitotic actomyosin contractile ring, proximal layer"/>
    <property type="evidence" value="ECO:0007669"/>
    <property type="project" value="TreeGrafter"/>
</dbReference>
<dbReference type="SMART" id="SM00326">
    <property type="entry name" value="SH3"/>
    <property type="match status" value="1"/>
</dbReference>
<dbReference type="InterPro" id="IPR001452">
    <property type="entry name" value="SH3_domain"/>
</dbReference>
<dbReference type="SUPFAM" id="SSF103657">
    <property type="entry name" value="BAR/IMD domain-like"/>
    <property type="match status" value="1"/>
</dbReference>
<dbReference type="AlphaFoldDB" id="A3LSR6"/>
<dbReference type="EMBL" id="CP000498">
    <property type="protein sequence ID" value="ABN66281.2"/>
    <property type="molecule type" value="Genomic_DNA"/>
</dbReference>
<keyword evidence="5" id="KW-0206">Cytoskeleton</keyword>
<dbReference type="CDD" id="cd07651">
    <property type="entry name" value="F-BAR_PombeCdc15_like"/>
    <property type="match status" value="1"/>
</dbReference>
<evidence type="ECO:0000256" key="7">
    <source>
        <dbReference type="PROSITE-ProRule" id="PRU01077"/>
    </source>
</evidence>
<evidence type="ECO:0000256" key="4">
    <source>
        <dbReference type="ARBA" id="ARBA00022553"/>
    </source>
</evidence>
<feature type="region of interest" description="Disordered" evidence="8">
    <location>
        <begin position="331"/>
        <end position="467"/>
    </location>
</feature>
<dbReference type="Gene3D" id="1.20.1270.60">
    <property type="entry name" value="Arfaptin homology (AH) domain/BAR domain"/>
    <property type="match status" value="1"/>
</dbReference>
<feature type="compositionally biased region" description="Basic and acidic residues" evidence="8">
    <location>
        <begin position="364"/>
        <end position="374"/>
    </location>
</feature>
<keyword evidence="7" id="KW-0175">Coiled coil</keyword>
<dbReference type="Pfam" id="PF00018">
    <property type="entry name" value="SH3_1"/>
    <property type="match status" value="1"/>
</dbReference>
<dbReference type="STRING" id="322104.A3LSR6"/>
<evidence type="ECO:0000259" key="9">
    <source>
        <dbReference type="PROSITE" id="PS50002"/>
    </source>
</evidence>
<feature type="compositionally biased region" description="Low complexity" evidence="8">
    <location>
        <begin position="400"/>
        <end position="424"/>
    </location>
</feature>
<dbReference type="InterPro" id="IPR036028">
    <property type="entry name" value="SH3-like_dom_sf"/>
</dbReference>
<evidence type="ECO:0000259" key="10">
    <source>
        <dbReference type="PROSITE" id="PS51741"/>
    </source>
</evidence>